<keyword evidence="5" id="KW-1185">Reference proteome</keyword>
<proteinExistence type="predicted"/>
<feature type="chain" id="PRO_5044691077" evidence="1">
    <location>
        <begin position="30"/>
        <end position="275"/>
    </location>
</feature>
<sequence>MTFYQAFISYALTLLLKQLHLLCLRKWDTENPVHVPPRDFTRHEIYEISFLLRQKGLPIELVTPILNYAECWMRTTYTCEGHDRFMGPNRYLRTAPIGTDGLTGLHPVKRLVFVMESLAGCWPHSPFHKNLTWFEARKGKSAVLDEEEEESDTKDSDYNERNAVDRFSRTLEREHQNQSIPSTTTTRTYWRQPSFRGLTPSWMTPGGRQFVRPTHTKENFHPWFISWAADDKDATGQWIRELKRGEAILLSVHCTGLAYMEVRSAKIEVYTAAIW</sequence>
<evidence type="ECO:0000313" key="3">
    <source>
        <dbReference type="EMBL" id="KAE9978735.1"/>
    </source>
</evidence>
<evidence type="ECO:0000256" key="1">
    <source>
        <dbReference type="SAM" id="SignalP"/>
    </source>
</evidence>
<dbReference type="Proteomes" id="UP000447873">
    <property type="component" value="Unassembled WGS sequence"/>
</dbReference>
<reference evidence="2 5" key="1">
    <citation type="submission" date="2019-07" db="EMBL/GenBank/DDBJ databases">
        <title>Venturia inaequalis Genome Resource.</title>
        <authorList>
            <person name="Lichtner F.J."/>
        </authorList>
    </citation>
    <scope>NUCLEOTIDE SEQUENCE [LARGE SCALE GENOMIC DNA]</scope>
    <source>
        <strain evidence="3 4">120213</strain>
        <strain evidence="2 5">DMI_063113</strain>
    </source>
</reference>
<dbReference type="Proteomes" id="UP000490939">
    <property type="component" value="Unassembled WGS sequence"/>
</dbReference>
<evidence type="ECO:0000313" key="2">
    <source>
        <dbReference type="EMBL" id="KAE9976661.1"/>
    </source>
</evidence>
<dbReference type="EMBL" id="WNWS01000130">
    <property type="protein sequence ID" value="KAE9978735.1"/>
    <property type="molecule type" value="Genomic_DNA"/>
</dbReference>
<dbReference type="AlphaFoldDB" id="A0A8H3Z1P2"/>
<evidence type="ECO:0000313" key="5">
    <source>
        <dbReference type="Proteomes" id="UP000490939"/>
    </source>
</evidence>
<organism evidence="2 5">
    <name type="scientific">Venturia inaequalis</name>
    <name type="common">Apple scab fungus</name>
    <dbReference type="NCBI Taxonomy" id="5025"/>
    <lineage>
        <taxon>Eukaryota</taxon>
        <taxon>Fungi</taxon>
        <taxon>Dikarya</taxon>
        <taxon>Ascomycota</taxon>
        <taxon>Pezizomycotina</taxon>
        <taxon>Dothideomycetes</taxon>
        <taxon>Pleosporomycetidae</taxon>
        <taxon>Venturiales</taxon>
        <taxon>Venturiaceae</taxon>
        <taxon>Venturia</taxon>
    </lineage>
</organism>
<comment type="caution">
    <text evidence="2">The sequence shown here is derived from an EMBL/GenBank/DDBJ whole genome shotgun (WGS) entry which is preliminary data.</text>
</comment>
<feature type="signal peptide" evidence="1">
    <location>
        <begin position="1"/>
        <end position="29"/>
    </location>
</feature>
<name>A0A8H3Z1P2_VENIN</name>
<keyword evidence="1" id="KW-0732">Signal</keyword>
<evidence type="ECO:0000313" key="4">
    <source>
        <dbReference type="Proteomes" id="UP000447873"/>
    </source>
</evidence>
<protein>
    <submittedName>
        <fullName evidence="2">Uncharacterized protein</fullName>
    </submittedName>
</protein>
<dbReference type="EMBL" id="WNWR01000491">
    <property type="protein sequence ID" value="KAE9976661.1"/>
    <property type="molecule type" value="Genomic_DNA"/>
</dbReference>
<gene>
    <name evidence="2" type="ORF">EG327_007974</name>
    <name evidence="3" type="ORF">EG328_001333</name>
</gene>
<accession>A0A8H3Z1P2</accession>